<evidence type="ECO:0000313" key="1">
    <source>
        <dbReference type="EMBL" id="QSM62568.1"/>
    </source>
</evidence>
<protein>
    <submittedName>
        <fullName evidence="1">Uncharacterized protein</fullName>
    </submittedName>
</protein>
<dbReference type="AlphaFoldDB" id="A0A899NG37"/>
<gene>
    <name evidence="1" type="ORF">EKPLLCFL_00333</name>
</gene>
<organism evidence="1">
    <name type="scientific">Providencia stuartii</name>
    <dbReference type="NCBI Taxonomy" id="588"/>
    <lineage>
        <taxon>Bacteria</taxon>
        <taxon>Pseudomonadati</taxon>
        <taxon>Pseudomonadota</taxon>
        <taxon>Gammaproteobacteria</taxon>
        <taxon>Enterobacterales</taxon>
        <taxon>Morganellaceae</taxon>
        <taxon>Providencia</taxon>
    </lineage>
</organism>
<geneLocation type="plasmid" evidence="1">
    <name>pM2-1</name>
</geneLocation>
<proteinExistence type="predicted"/>
<reference evidence="1" key="1">
    <citation type="submission" date="2020-07" db="EMBL/GenBank/DDBJ databases">
        <title>Persistence and transmission of plasmid-borne blaNDM genes carried by diverse species of Enterobacterium in a Chinese goose farm.</title>
        <authorList>
            <person name="Fang L.-X."/>
            <person name="Cen D.-J."/>
        </authorList>
    </citation>
    <scope>NUCLEOTIDE SEQUENCE</scope>
    <source>
        <strain evidence="1">M2</strain>
        <plasmid evidence="1">pM2-1</plasmid>
    </source>
</reference>
<sequence length="135" mass="15328">MWVPMPAFFYLLFIFLQDNSVTQFVNLRGKRLAFSANESTCIPPGASGLIYPQGAGFIITDEQGAERLFIEHDKATGISWFLKVGRRGVRRWFEPTNDETLYHFGLDVLDYSASIILAGRVHQQCKKYLSMTASK</sequence>
<dbReference type="EMBL" id="MT813046">
    <property type="protein sequence ID" value="QSM62568.1"/>
    <property type="molecule type" value="Genomic_DNA"/>
</dbReference>
<accession>A0A899NG37</accession>
<keyword evidence="1" id="KW-0614">Plasmid</keyword>
<dbReference type="RefSeq" id="WP_042847327.1">
    <property type="nucleotide sequence ID" value="NZ_MT813046.1"/>
</dbReference>
<name>A0A899NG37_PROST</name>